<dbReference type="Pfam" id="PF14235">
    <property type="entry name" value="DUF4337"/>
    <property type="match status" value="1"/>
</dbReference>
<evidence type="ECO:0000313" key="3">
    <source>
        <dbReference type="Proteomes" id="UP000002372"/>
    </source>
</evidence>
<evidence type="ECO:0000256" key="1">
    <source>
        <dbReference type="SAM" id="Phobius"/>
    </source>
</evidence>
<accession>D6CMM6</accession>
<dbReference type="HOGENOM" id="CLU_098538_0_0_4"/>
<dbReference type="AlphaFoldDB" id="D6CMM6"/>
<evidence type="ECO:0000313" key="2">
    <source>
        <dbReference type="EMBL" id="CAZ89804.1"/>
    </source>
</evidence>
<keyword evidence="1" id="KW-1133">Transmembrane helix</keyword>
<dbReference type="eggNOG" id="ENOG502Z7XD">
    <property type="taxonomic scope" value="Bacteria"/>
</dbReference>
<reference evidence="3" key="2">
    <citation type="journal article" date="2010" name="PLoS Genet.">
        <title>Structure, function, and evolution of the Thiomonas spp. genome.</title>
        <authorList>
            <person name="Arsene-Ploetze F."/>
            <person name="Koechler S."/>
            <person name="Marchal M."/>
            <person name="Coppee J.Y."/>
            <person name="Chandler M."/>
            <person name="Bonnefoy V."/>
            <person name="Brochier-Armanet C."/>
            <person name="Barakat M."/>
            <person name="Barbe V."/>
            <person name="Battaglia-Brunet F."/>
            <person name="Bruneel O."/>
            <person name="Bryan C.G."/>
            <person name="Cleiss-Arnold J."/>
            <person name="Cruveiller S."/>
            <person name="Erhardt M."/>
            <person name="Heinrich-Salmeron A."/>
            <person name="Hommais F."/>
            <person name="Joulian C."/>
            <person name="Krin E."/>
            <person name="Lieutaud A."/>
            <person name="Lievremont D."/>
            <person name="Michel C."/>
            <person name="Muller D."/>
            <person name="Ortet P."/>
            <person name="Proux C."/>
            <person name="Siguier P."/>
            <person name="Roche D."/>
            <person name="Rouy Z."/>
            <person name="Salvignol G."/>
            <person name="Slyemi D."/>
            <person name="Talla E."/>
            <person name="Weiss S."/>
            <person name="Weissenbach J."/>
            <person name="Medigue C."/>
            <person name="Bertin P.N."/>
        </authorList>
    </citation>
    <scope>NUCLEOTIDE SEQUENCE [LARGE SCALE GENOMIC DNA]</scope>
    <source>
        <strain evidence="3">DSM 22701 / CIP 110005 / 3As</strain>
    </source>
</reference>
<keyword evidence="1" id="KW-0472">Membrane</keyword>
<reference key="1">
    <citation type="submission" date="2009-07" db="EMBL/GenBank/DDBJ databases">
        <authorList>
            <person name="Genoscope - CEA"/>
        </authorList>
    </citation>
    <scope>NUCLEOTIDE SEQUENCE</scope>
    <source>
        <strain>3As</strain>
    </source>
</reference>
<dbReference type="OrthoDB" id="9806096at2"/>
<gene>
    <name evidence="2" type="ordered locus">THI_3207</name>
</gene>
<proteinExistence type="predicted"/>
<dbReference type="EMBL" id="FP475956">
    <property type="protein sequence ID" value="CAZ89804.1"/>
    <property type="molecule type" value="Genomic_DNA"/>
</dbReference>
<feature type="transmembrane region" description="Helical" evidence="1">
    <location>
        <begin position="168"/>
        <end position="192"/>
    </location>
</feature>
<dbReference type="RefSeq" id="WP_013107057.1">
    <property type="nucleotide sequence ID" value="NC_014145.1"/>
</dbReference>
<organism evidence="2 3">
    <name type="scientific">Thiomonas arsenitoxydans (strain DSM 22701 / CIP 110005 / 3As)</name>
    <dbReference type="NCBI Taxonomy" id="426114"/>
    <lineage>
        <taxon>Bacteria</taxon>
        <taxon>Pseudomonadati</taxon>
        <taxon>Pseudomonadota</taxon>
        <taxon>Betaproteobacteria</taxon>
        <taxon>Burkholderiales</taxon>
        <taxon>Thiomonas</taxon>
    </lineage>
</organism>
<dbReference type="Proteomes" id="UP000002372">
    <property type="component" value="Chromosome"/>
</dbReference>
<evidence type="ECO:0008006" key="4">
    <source>
        <dbReference type="Google" id="ProtNLM"/>
    </source>
</evidence>
<dbReference type="InterPro" id="IPR025570">
    <property type="entry name" value="DUF4337"/>
</dbReference>
<protein>
    <recommendedName>
        <fullName evidence="4">Tranmembrane protein</fullName>
    </recommendedName>
</protein>
<dbReference type="KEGG" id="thi:THI_3207"/>
<sequence>MSESGIHAHAPHEEALEQLTESKNHTLNQWVAIFTALMAALGAVVSYQGSHLMNEVLLYKNEAVLKKAHATDEWNYYQAVSTKQHLMELAQSLAPADKQTGIAAKITKYEGQKTQIKARANALDAASKQANETSDRLNRPHTGMARSLIFLQIAISLASITALTGRKWLFGVALLSAVAGVGLWLMALGWAAG</sequence>
<feature type="transmembrane region" description="Helical" evidence="1">
    <location>
        <begin position="27"/>
        <end position="47"/>
    </location>
</feature>
<keyword evidence="1" id="KW-0812">Transmembrane</keyword>
<name>D6CMM6_THIA3</name>